<feature type="region of interest" description="Disordered" evidence="2">
    <location>
        <begin position="60"/>
        <end position="91"/>
    </location>
</feature>
<dbReference type="OrthoDB" id="9791432at2"/>
<evidence type="ECO:0000256" key="2">
    <source>
        <dbReference type="SAM" id="MobiDB-lite"/>
    </source>
</evidence>
<dbReference type="SUPFAM" id="SSF158791">
    <property type="entry name" value="MgtE N-terminal domain-like"/>
    <property type="match status" value="1"/>
</dbReference>
<protein>
    <recommendedName>
        <fullName evidence="5">Magnesium transporter MgtE intracellular domain-containing protein</fullName>
    </recommendedName>
</protein>
<proteinExistence type="predicted"/>
<accession>A0A0F5FNU5</accession>
<dbReference type="Gene3D" id="1.25.60.10">
    <property type="entry name" value="MgtE N-terminal domain-like"/>
    <property type="match status" value="1"/>
</dbReference>
<name>A0A0F5FNU5_9HYPH</name>
<sequence length="276" mass="29037">MRTIRLLPVVVCATAALLTFKSIGLMTQGGYVLTGVSEAAAAGPEPAGNAGALQLIDPTAEDSSPTLADRAPTVDPTDIAGTHGLAEGGEEAGESIGANAIEAGHAASPQVVADEQPEPLDAMGGGATERSLLERLAERRTELDAYAAELEMRADLIEAAEKRIEERAATMEALEAQIASLVEARRAAEEELVTGIVAMYETMRPRDAATIFNELDIDVLLQVSRAMAPRRMAPILAAMNPTRAQELTVRLAATRDEPADQMTPDDFAALPQIVGQ</sequence>
<reference evidence="3 4" key="1">
    <citation type="submission" date="2015-03" db="EMBL/GenBank/DDBJ databases">
        <authorList>
            <person name="Hassan Y.I."/>
            <person name="Lepp D."/>
            <person name="Li X.-Z."/>
            <person name="Zhou T."/>
        </authorList>
    </citation>
    <scope>NUCLEOTIDE SEQUENCE [LARGE SCALE GENOMIC DNA]</scope>
    <source>
        <strain evidence="3 4">BD-c194</strain>
    </source>
</reference>
<dbReference type="AlphaFoldDB" id="A0A0F5FNU5"/>
<feature type="coiled-coil region" evidence="1">
    <location>
        <begin position="133"/>
        <end position="191"/>
    </location>
</feature>
<gene>
    <name evidence="3" type="ORF">VE25_17540</name>
</gene>
<keyword evidence="4" id="KW-1185">Reference proteome</keyword>
<evidence type="ECO:0000313" key="4">
    <source>
        <dbReference type="Proteomes" id="UP000033632"/>
    </source>
</evidence>
<comment type="caution">
    <text evidence="3">The sequence shown here is derived from an EMBL/GenBank/DDBJ whole genome shotgun (WGS) entry which is preliminary data.</text>
</comment>
<dbReference type="EMBL" id="JZEX01000147">
    <property type="protein sequence ID" value="KKB10539.1"/>
    <property type="molecule type" value="Genomic_DNA"/>
</dbReference>
<keyword evidence="1" id="KW-0175">Coiled coil</keyword>
<evidence type="ECO:0008006" key="5">
    <source>
        <dbReference type="Google" id="ProtNLM"/>
    </source>
</evidence>
<dbReference type="Proteomes" id="UP000033632">
    <property type="component" value="Unassembled WGS sequence"/>
</dbReference>
<dbReference type="PATRIC" id="fig|443610.3.peg.1808"/>
<evidence type="ECO:0000313" key="3">
    <source>
        <dbReference type="EMBL" id="KKB10539.1"/>
    </source>
</evidence>
<dbReference type="STRING" id="443610.VE25_17540"/>
<evidence type="ECO:0000256" key="1">
    <source>
        <dbReference type="SAM" id="Coils"/>
    </source>
</evidence>
<organism evidence="3 4">
    <name type="scientific">Devosia geojensis</name>
    <dbReference type="NCBI Taxonomy" id="443610"/>
    <lineage>
        <taxon>Bacteria</taxon>
        <taxon>Pseudomonadati</taxon>
        <taxon>Pseudomonadota</taxon>
        <taxon>Alphaproteobacteria</taxon>
        <taxon>Hyphomicrobiales</taxon>
        <taxon>Devosiaceae</taxon>
        <taxon>Devosia</taxon>
    </lineage>
</organism>
<dbReference type="RefSeq" id="WP_046109951.1">
    <property type="nucleotide sequence ID" value="NZ_JZEX01000147.1"/>
</dbReference>
<dbReference type="InterPro" id="IPR038076">
    <property type="entry name" value="MgtE_N_sf"/>
</dbReference>